<name>A0ABT1WG52_9BURK</name>
<reference evidence="1 2" key="1">
    <citation type="submission" date="2022-07" db="EMBL/GenBank/DDBJ databases">
        <authorList>
            <person name="Xamxidin M."/>
            <person name="Wu M."/>
        </authorList>
    </citation>
    <scope>NUCLEOTIDE SEQUENCE [LARGE SCALE GENOMIC DNA]</scope>
    <source>
        <strain evidence="1 2">NBRC 111650</strain>
    </source>
</reference>
<accession>A0ABT1WG52</accession>
<dbReference type="EMBL" id="JANIGO010000002">
    <property type="protein sequence ID" value="MCQ8896493.1"/>
    <property type="molecule type" value="Genomic_DNA"/>
</dbReference>
<gene>
    <name evidence="1" type="ORF">NQT62_08620</name>
</gene>
<evidence type="ECO:0000313" key="1">
    <source>
        <dbReference type="EMBL" id="MCQ8896493.1"/>
    </source>
</evidence>
<proteinExistence type="predicted"/>
<evidence type="ECO:0008006" key="3">
    <source>
        <dbReference type="Google" id="ProtNLM"/>
    </source>
</evidence>
<dbReference type="RefSeq" id="WP_256764273.1">
    <property type="nucleotide sequence ID" value="NZ_JANIGO010000002.1"/>
</dbReference>
<keyword evidence="2" id="KW-1185">Reference proteome</keyword>
<sequence>MTLLLSSCAGLQAHPQAIQLMVSKTGVLTQLISTDETAEECSTFTVDAAVAKAAIAESTLVSERAYAHDLDASNCSANGTLSWHGKTGTWTLDRTGRILLVWADGKAEYRLCKNCQAPLFAQ</sequence>
<evidence type="ECO:0000313" key="2">
    <source>
        <dbReference type="Proteomes" id="UP001204142"/>
    </source>
</evidence>
<protein>
    <recommendedName>
        <fullName evidence="3">Lipoprotein</fullName>
    </recommendedName>
</protein>
<dbReference type="Proteomes" id="UP001204142">
    <property type="component" value="Unassembled WGS sequence"/>
</dbReference>
<comment type="caution">
    <text evidence="1">The sequence shown here is derived from an EMBL/GenBank/DDBJ whole genome shotgun (WGS) entry which is preliminary data.</text>
</comment>
<organism evidence="1 2">
    <name type="scientific">Limnobacter humi</name>
    <dbReference type="NCBI Taxonomy" id="1778671"/>
    <lineage>
        <taxon>Bacteria</taxon>
        <taxon>Pseudomonadati</taxon>
        <taxon>Pseudomonadota</taxon>
        <taxon>Betaproteobacteria</taxon>
        <taxon>Burkholderiales</taxon>
        <taxon>Burkholderiaceae</taxon>
        <taxon>Limnobacter</taxon>
    </lineage>
</organism>